<evidence type="ECO:0000313" key="1">
    <source>
        <dbReference type="EMBL" id="JAE04065.1"/>
    </source>
</evidence>
<organism evidence="1">
    <name type="scientific">Arundo donax</name>
    <name type="common">Giant reed</name>
    <name type="synonym">Donax arundinaceus</name>
    <dbReference type="NCBI Taxonomy" id="35708"/>
    <lineage>
        <taxon>Eukaryota</taxon>
        <taxon>Viridiplantae</taxon>
        <taxon>Streptophyta</taxon>
        <taxon>Embryophyta</taxon>
        <taxon>Tracheophyta</taxon>
        <taxon>Spermatophyta</taxon>
        <taxon>Magnoliopsida</taxon>
        <taxon>Liliopsida</taxon>
        <taxon>Poales</taxon>
        <taxon>Poaceae</taxon>
        <taxon>PACMAD clade</taxon>
        <taxon>Arundinoideae</taxon>
        <taxon>Arundineae</taxon>
        <taxon>Arundo</taxon>
    </lineage>
</organism>
<dbReference type="AlphaFoldDB" id="A0A0A9ETL5"/>
<reference evidence="1" key="1">
    <citation type="submission" date="2014-09" db="EMBL/GenBank/DDBJ databases">
        <authorList>
            <person name="Magalhaes I.L.F."/>
            <person name="Oliveira U."/>
            <person name="Santos F.R."/>
            <person name="Vidigal T.H.D.A."/>
            <person name="Brescovit A.D."/>
            <person name="Santos A.J."/>
        </authorList>
    </citation>
    <scope>NUCLEOTIDE SEQUENCE</scope>
    <source>
        <tissue evidence="1">Shoot tissue taken approximately 20 cm above the soil surface</tissue>
    </source>
</reference>
<sequence>MLEHTHQIPENYSWSCSPCFQRKTSKNSIDMMILHSKVLKAEERNQPKLNDGLKYIWILTSLS</sequence>
<name>A0A0A9ETL5_ARUDO</name>
<proteinExistence type="predicted"/>
<reference evidence="1" key="2">
    <citation type="journal article" date="2015" name="Data Brief">
        <title>Shoot transcriptome of the giant reed, Arundo donax.</title>
        <authorList>
            <person name="Barrero R.A."/>
            <person name="Guerrero F.D."/>
            <person name="Moolhuijzen P."/>
            <person name="Goolsby J.A."/>
            <person name="Tidwell J."/>
            <person name="Bellgard S.E."/>
            <person name="Bellgard M.I."/>
        </authorList>
    </citation>
    <scope>NUCLEOTIDE SEQUENCE</scope>
    <source>
        <tissue evidence="1">Shoot tissue taken approximately 20 cm above the soil surface</tissue>
    </source>
</reference>
<accession>A0A0A9ETL5</accession>
<protein>
    <submittedName>
        <fullName evidence="1">Uncharacterized protein</fullName>
    </submittedName>
</protein>
<dbReference type="EMBL" id="GBRH01193831">
    <property type="protein sequence ID" value="JAE04065.1"/>
    <property type="molecule type" value="Transcribed_RNA"/>
</dbReference>